<dbReference type="SMART" id="SM00066">
    <property type="entry name" value="GAL4"/>
    <property type="match status" value="1"/>
</dbReference>
<dbReference type="PROSITE" id="PS00463">
    <property type="entry name" value="ZN2_CY6_FUNGAL_1"/>
    <property type="match status" value="1"/>
</dbReference>
<feature type="domain" description="Zn(2)-C6 fungal-type" evidence="6">
    <location>
        <begin position="44"/>
        <end position="75"/>
    </location>
</feature>
<keyword evidence="8" id="KW-1185">Reference proteome</keyword>
<dbReference type="InterPro" id="IPR007219">
    <property type="entry name" value="XnlR_reg_dom"/>
</dbReference>
<dbReference type="STRING" id="1116229.S3CQW8"/>
<gene>
    <name evidence="7" type="ORF">GLAREA_09948</name>
</gene>
<evidence type="ECO:0000256" key="4">
    <source>
        <dbReference type="ARBA" id="ARBA00023242"/>
    </source>
</evidence>
<dbReference type="GO" id="GO:0008270">
    <property type="term" value="F:zinc ion binding"/>
    <property type="evidence" value="ECO:0007669"/>
    <property type="project" value="InterPro"/>
</dbReference>
<evidence type="ECO:0000256" key="5">
    <source>
        <dbReference type="SAM" id="MobiDB-lite"/>
    </source>
</evidence>
<evidence type="ECO:0000256" key="3">
    <source>
        <dbReference type="ARBA" id="ARBA00023163"/>
    </source>
</evidence>
<sequence length="772" mass="85576">MGDVFPSAVNAPPTNTPAMMTPSGIDDEQDVSAKRRKIRKGTQSCWECKRRKIRCLFLSAEDTACVGCRRRRVPCISQEVEVPMLEDVAGVKARDRDNRHLVQRMARVEVLLEDFFAGKVALPSVPVERNLTQYQEQHQGHQVRTDEDPSAPASTPATRSLPRNGFLPKEPRQPASVPNIRQPTSIPSLALSNPHSIALHHLFAAFPAKEDAKILLREGFRASLYTETLTTQPHSKLTLETLAAPLSIPELPSPSIHPVLLAKRMLLFAITLQSPGGEELLALSESRSVLKSRLVTAATTWVTTKEEMHGTVESLVCIMLEGIYEINSGNLRRAWVVNRRAMTVAQLIGLHRTPMPPLKRIDPEFDAKPDFMWFRIVYMDRYLSLLLGLPQGSTDVGMSAPSALRNEPPLGRFERLLTVAASRILERNASSFVPADTTTTQLIDSELLSISQSMPASFWHPVYYHNLTPGSPETLLETLRLAAQVNYYGLLVQLHLPYIVRIGDNTVHEYSKMTCVNASREIISRFIVHRSFNPMSSCSRPVDFFALLAAMTLLLAHIDAYHHRQTVNFLAHQRVSDRAMLEQALEKMDAISKTNKDVVTEQSAKLVRRLLEIEADAAQGSNYTARTYDGDESDKGDEELRLHIPYLGVIKITRQGPISCEPHPTFQAESSSLTTPFPSCPHAPEQSLGQSAFSGDQPQTGHEQPMLQYHNVNNITLESQNCLPAIAAGVDDWAFQGVDMAFFDSLMKGIISTDSAGLEQGFTEDGIIGGGG</sequence>
<feature type="compositionally biased region" description="Polar residues" evidence="5">
    <location>
        <begin position="687"/>
        <end position="701"/>
    </location>
</feature>
<proteinExistence type="predicted"/>
<dbReference type="Pfam" id="PF04082">
    <property type="entry name" value="Fungal_trans"/>
    <property type="match status" value="1"/>
</dbReference>
<dbReference type="AlphaFoldDB" id="S3CQW8"/>
<dbReference type="OMA" id="TKEEMHG"/>
<dbReference type="PANTHER" id="PTHR47840">
    <property type="entry name" value="ZN(II)2CYS6 TRANSCRIPTION FACTOR (EUROFUNG)-RELATED"/>
    <property type="match status" value="1"/>
</dbReference>
<dbReference type="HOGENOM" id="CLU_004804_0_2_1"/>
<keyword evidence="1" id="KW-0479">Metal-binding</keyword>
<dbReference type="InterPro" id="IPR001138">
    <property type="entry name" value="Zn2Cys6_DnaBD"/>
</dbReference>
<reference evidence="7 8" key="1">
    <citation type="journal article" date="2013" name="BMC Genomics">
        <title>Genomics-driven discovery of the pneumocandin biosynthetic gene cluster in the fungus Glarea lozoyensis.</title>
        <authorList>
            <person name="Chen L."/>
            <person name="Yue Q."/>
            <person name="Zhang X."/>
            <person name="Xiang M."/>
            <person name="Wang C."/>
            <person name="Li S."/>
            <person name="Che Y."/>
            <person name="Ortiz-Lopez F.J."/>
            <person name="Bills G.F."/>
            <person name="Liu X."/>
            <person name="An Z."/>
        </authorList>
    </citation>
    <scope>NUCLEOTIDE SEQUENCE [LARGE SCALE GENOMIC DNA]</scope>
    <source>
        <strain evidence="8">ATCC 20868 / MF5171</strain>
    </source>
</reference>
<dbReference type="RefSeq" id="XP_008084735.1">
    <property type="nucleotide sequence ID" value="XM_008086544.1"/>
</dbReference>
<evidence type="ECO:0000259" key="6">
    <source>
        <dbReference type="PROSITE" id="PS00463"/>
    </source>
</evidence>
<dbReference type="KEGG" id="glz:GLAREA_09948"/>
<feature type="region of interest" description="Disordered" evidence="5">
    <location>
        <begin position="135"/>
        <end position="179"/>
    </location>
</feature>
<dbReference type="EMBL" id="KE145368">
    <property type="protein sequence ID" value="EPE28827.1"/>
    <property type="molecule type" value="Genomic_DNA"/>
</dbReference>
<feature type="compositionally biased region" description="Polar residues" evidence="5">
    <location>
        <begin position="667"/>
        <end position="677"/>
    </location>
</feature>
<dbReference type="CDD" id="cd00067">
    <property type="entry name" value="GAL4"/>
    <property type="match status" value="1"/>
</dbReference>
<evidence type="ECO:0000313" key="7">
    <source>
        <dbReference type="EMBL" id="EPE28827.1"/>
    </source>
</evidence>
<evidence type="ECO:0000256" key="2">
    <source>
        <dbReference type="ARBA" id="ARBA00023015"/>
    </source>
</evidence>
<dbReference type="CDD" id="cd12148">
    <property type="entry name" value="fungal_TF_MHR"/>
    <property type="match status" value="1"/>
</dbReference>
<dbReference type="SUPFAM" id="SSF57701">
    <property type="entry name" value="Zn2/Cys6 DNA-binding domain"/>
    <property type="match status" value="1"/>
</dbReference>
<dbReference type="InterPro" id="IPR036864">
    <property type="entry name" value="Zn2-C6_fun-type_DNA-bd_sf"/>
</dbReference>
<evidence type="ECO:0000313" key="8">
    <source>
        <dbReference type="Proteomes" id="UP000016922"/>
    </source>
</evidence>
<dbReference type="Proteomes" id="UP000016922">
    <property type="component" value="Unassembled WGS sequence"/>
</dbReference>
<keyword evidence="7" id="KW-0238">DNA-binding</keyword>
<feature type="region of interest" description="Disordered" evidence="5">
    <location>
        <begin position="664"/>
        <end position="701"/>
    </location>
</feature>
<organism evidence="7 8">
    <name type="scientific">Glarea lozoyensis (strain ATCC 20868 / MF5171)</name>
    <dbReference type="NCBI Taxonomy" id="1116229"/>
    <lineage>
        <taxon>Eukaryota</taxon>
        <taxon>Fungi</taxon>
        <taxon>Dikarya</taxon>
        <taxon>Ascomycota</taxon>
        <taxon>Pezizomycotina</taxon>
        <taxon>Leotiomycetes</taxon>
        <taxon>Helotiales</taxon>
        <taxon>Helotiaceae</taxon>
        <taxon>Glarea</taxon>
    </lineage>
</organism>
<keyword evidence="3" id="KW-0804">Transcription</keyword>
<name>S3CQW8_GLAL2</name>
<dbReference type="GO" id="GO:0006351">
    <property type="term" value="P:DNA-templated transcription"/>
    <property type="evidence" value="ECO:0007669"/>
    <property type="project" value="InterPro"/>
</dbReference>
<dbReference type="SMART" id="SM00906">
    <property type="entry name" value="Fungal_trans"/>
    <property type="match status" value="1"/>
</dbReference>
<evidence type="ECO:0000256" key="1">
    <source>
        <dbReference type="ARBA" id="ARBA00022723"/>
    </source>
</evidence>
<dbReference type="eggNOG" id="ENOG502SJ8Q">
    <property type="taxonomic scope" value="Eukaryota"/>
</dbReference>
<keyword evidence="4" id="KW-0539">Nucleus</keyword>
<feature type="region of interest" description="Disordered" evidence="5">
    <location>
        <begin position="1"/>
        <end position="26"/>
    </location>
</feature>
<keyword evidence="2" id="KW-0805">Transcription regulation</keyword>
<dbReference type="OrthoDB" id="5392779at2759"/>
<dbReference type="PANTHER" id="PTHR47840:SF1">
    <property type="entry name" value="ZN(II)2CYS6 TRANSCRIPTION FACTOR (EUROFUNG)"/>
    <property type="match status" value="1"/>
</dbReference>
<dbReference type="Gene3D" id="4.10.240.10">
    <property type="entry name" value="Zn(2)-C6 fungal-type DNA-binding domain"/>
    <property type="match status" value="1"/>
</dbReference>
<dbReference type="GO" id="GO:0003677">
    <property type="term" value="F:DNA binding"/>
    <property type="evidence" value="ECO:0007669"/>
    <property type="project" value="UniProtKB-KW"/>
</dbReference>
<dbReference type="GO" id="GO:0000981">
    <property type="term" value="F:DNA-binding transcription factor activity, RNA polymerase II-specific"/>
    <property type="evidence" value="ECO:0007669"/>
    <property type="project" value="InterPro"/>
</dbReference>
<protein>
    <submittedName>
        <fullName evidence="7">Zn2/Cys6 DNA-binding protein</fullName>
    </submittedName>
</protein>
<dbReference type="GeneID" id="19468995"/>
<feature type="compositionally biased region" description="Low complexity" evidence="5">
    <location>
        <begin position="10"/>
        <end position="22"/>
    </location>
</feature>
<accession>S3CQW8</accession>